<feature type="region of interest" description="Disordered" evidence="1">
    <location>
        <begin position="111"/>
        <end position="195"/>
    </location>
</feature>
<feature type="compositionally biased region" description="Low complexity" evidence="1">
    <location>
        <begin position="166"/>
        <end position="175"/>
    </location>
</feature>
<evidence type="ECO:0000256" key="1">
    <source>
        <dbReference type="SAM" id="MobiDB-lite"/>
    </source>
</evidence>
<dbReference type="Proteomes" id="UP000677803">
    <property type="component" value="Unassembled WGS sequence"/>
</dbReference>
<evidence type="ECO:0000259" key="2">
    <source>
        <dbReference type="Pfam" id="PF22877"/>
    </source>
</evidence>
<feature type="domain" description="Thc1 RRM" evidence="2">
    <location>
        <begin position="306"/>
        <end position="354"/>
    </location>
</feature>
<comment type="caution">
    <text evidence="3">The sequence shown here is derived from an EMBL/GenBank/DDBJ whole genome shotgun (WGS) entry which is preliminary data.</text>
</comment>
<dbReference type="Gene3D" id="3.30.70.330">
    <property type="match status" value="1"/>
</dbReference>
<feature type="compositionally biased region" description="Polar residues" evidence="1">
    <location>
        <begin position="148"/>
        <end position="159"/>
    </location>
</feature>
<dbReference type="AlphaFoldDB" id="A0A8S4BMN0"/>
<evidence type="ECO:0000313" key="4">
    <source>
        <dbReference type="Proteomes" id="UP000677803"/>
    </source>
</evidence>
<dbReference type="PANTHER" id="PTHR21678">
    <property type="entry name" value="GROWTH INHIBITION AND DIFFERENTIATION RELATED PROTEIN 88"/>
    <property type="match status" value="1"/>
</dbReference>
<dbReference type="GO" id="GO:0003676">
    <property type="term" value="F:nucleic acid binding"/>
    <property type="evidence" value="ECO:0007669"/>
    <property type="project" value="InterPro"/>
</dbReference>
<protein>
    <submittedName>
        <fullName evidence="3">(Atlantic silverside) hypothetical protein</fullName>
    </submittedName>
</protein>
<dbReference type="OrthoDB" id="5418203at2759"/>
<evidence type="ECO:0000313" key="3">
    <source>
        <dbReference type="EMBL" id="CAG5983123.1"/>
    </source>
</evidence>
<dbReference type="InterPro" id="IPR053800">
    <property type="entry name" value="Thc1_RRM"/>
</dbReference>
<sequence>MLRAPRQINFIFNGAVFLCPPWRFHASMASIYQSKKISSCIASWMSWKHTDRKAAIKVCSCSPLYQAGYGESWCRRVVVCHSELRGESEVDSDVENTSCLCEEYQSGRVEMENNIKPKSSVPSRSRGPKRPDQPLYMPRAARQRLSLKGSQSPTANTSAALRDTESPGSPSSPCPRCDATEKTTCSSSSEQEASIGVADGDVEASADGSAPCPPEQTQMLELRLNDREGQMWEQTQSRFTEMNLDDEKEEVASVQDDTSTETDDLTELIKAHLKQAEVLLIEHAHNDFSIYESVSLISDDFRHVIEIYDFPAALKTENLLEAFAEYSDGGMKITWVDDTHALGVFSSEAAAVHALSICNPRLKVRALSEGSKKAQGKALRRAEFIQPVKERPRTDCAVARRMVTRALGIRGRARAQRY</sequence>
<dbReference type="InterPro" id="IPR035979">
    <property type="entry name" value="RBD_domain_sf"/>
</dbReference>
<keyword evidence="4" id="KW-1185">Reference proteome</keyword>
<dbReference type="Pfam" id="PF22877">
    <property type="entry name" value="RRM_Thc1"/>
    <property type="match status" value="1"/>
</dbReference>
<dbReference type="EMBL" id="CAJRST010033334">
    <property type="protein sequence ID" value="CAG5983123.1"/>
    <property type="molecule type" value="Genomic_DNA"/>
</dbReference>
<gene>
    <name evidence="3" type="ORF">MMEN_LOCUS16606</name>
</gene>
<dbReference type="InterPro" id="IPR012677">
    <property type="entry name" value="Nucleotide-bd_a/b_plait_sf"/>
</dbReference>
<reference evidence="3" key="1">
    <citation type="submission" date="2021-05" db="EMBL/GenBank/DDBJ databases">
        <authorList>
            <person name="Tigano A."/>
        </authorList>
    </citation>
    <scope>NUCLEOTIDE SEQUENCE</scope>
</reference>
<dbReference type="PANTHER" id="PTHR21678:SF6">
    <property type="entry name" value="R3H AND COILED-COIL DOMAIN-CONTAINING PROTEIN 1"/>
    <property type="match status" value="1"/>
</dbReference>
<accession>A0A8S4BMN0</accession>
<name>A0A8S4BMN0_9TELE</name>
<proteinExistence type="predicted"/>
<dbReference type="InterPro" id="IPR039884">
    <property type="entry name" value="R3HC1/R3HCL"/>
</dbReference>
<feature type="compositionally biased region" description="Polar residues" evidence="1">
    <location>
        <begin position="182"/>
        <end position="192"/>
    </location>
</feature>
<dbReference type="SUPFAM" id="SSF54928">
    <property type="entry name" value="RNA-binding domain, RBD"/>
    <property type="match status" value="1"/>
</dbReference>
<organism evidence="3 4">
    <name type="scientific">Menidia menidia</name>
    <name type="common">Atlantic silverside</name>
    <dbReference type="NCBI Taxonomy" id="238744"/>
    <lineage>
        <taxon>Eukaryota</taxon>
        <taxon>Metazoa</taxon>
        <taxon>Chordata</taxon>
        <taxon>Craniata</taxon>
        <taxon>Vertebrata</taxon>
        <taxon>Euteleostomi</taxon>
        <taxon>Actinopterygii</taxon>
        <taxon>Neopterygii</taxon>
        <taxon>Teleostei</taxon>
        <taxon>Neoteleostei</taxon>
        <taxon>Acanthomorphata</taxon>
        <taxon>Ovalentaria</taxon>
        <taxon>Atherinomorphae</taxon>
        <taxon>Atheriniformes</taxon>
        <taxon>Atherinopsidae</taxon>
        <taxon>Menidiinae</taxon>
        <taxon>Menidia</taxon>
    </lineage>
</organism>